<sequence length="242" mass="24420">MSERAYLDWNATAPLRPEARAAMLAALDAGNPSSVHAEGRAARALVEDARAVVARLVGAAPRNVVFTSGGTEANTLALTPGLAVGPDAAPRDRLLVSAIEHPSVRAGGRFPTNAVDILPVTSDGIVDLAALEARLATLAVEKIGLRPLVSLMHANNETGVVQPIAAAAELVHAAGGILHVDAVQSAGKLPCDIAALGADLMTLSGHKIGGPKGVGALVLRSGDIHVTAPVLTGGGQERGARA</sequence>
<keyword evidence="7" id="KW-1185">Reference proteome</keyword>
<dbReference type="Gene3D" id="3.90.1150.10">
    <property type="entry name" value="Aspartate Aminotransferase, domain 1"/>
    <property type="match status" value="1"/>
</dbReference>
<name>A0A327K5H4_9BRAD</name>
<dbReference type="PANTHER" id="PTHR11601">
    <property type="entry name" value="CYSTEINE DESULFURYLASE FAMILY MEMBER"/>
    <property type="match status" value="1"/>
</dbReference>
<evidence type="ECO:0000256" key="4">
    <source>
        <dbReference type="ARBA" id="ARBA00050776"/>
    </source>
</evidence>
<evidence type="ECO:0000256" key="1">
    <source>
        <dbReference type="ARBA" id="ARBA00001933"/>
    </source>
</evidence>
<dbReference type="OrthoDB" id="9808002at2"/>
<dbReference type="GO" id="GO:0031071">
    <property type="term" value="F:cysteine desulfurase activity"/>
    <property type="evidence" value="ECO:0007669"/>
    <property type="project" value="UniProtKB-EC"/>
</dbReference>
<proteinExistence type="inferred from homology"/>
<comment type="caution">
    <text evidence="6">The sequence shown here is derived from an EMBL/GenBank/DDBJ whole genome shotgun (WGS) entry which is preliminary data.</text>
</comment>
<accession>A0A327K5H4</accession>
<gene>
    <name evidence="6" type="ORF">CH338_23020</name>
</gene>
<evidence type="ECO:0000256" key="3">
    <source>
        <dbReference type="ARBA" id="ARBA00022898"/>
    </source>
</evidence>
<dbReference type="Gene3D" id="3.40.640.10">
    <property type="entry name" value="Type I PLP-dependent aspartate aminotransferase-like (Major domain)"/>
    <property type="match status" value="1"/>
</dbReference>
<dbReference type="Gene3D" id="1.10.260.50">
    <property type="match status" value="1"/>
</dbReference>
<dbReference type="InterPro" id="IPR015422">
    <property type="entry name" value="PyrdxlP-dep_Trfase_small"/>
</dbReference>
<comment type="similarity">
    <text evidence="2">Belongs to the class-V pyridoxal-phosphate-dependent aminotransferase family. NifS/IscS subfamily.</text>
</comment>
<dbReference type="Pfam" id="PF00266">
    <property type="entry name" value="Aminotran_5"/>
    <property type="match status" value="1"/>
</dbReference>
<dbReference type="AlphaFoldDB" id="A0A327K5H4"/>
<dbReference type="Proteomes" id="UP000248863">
    <property type="component" value="Unassembled WGS sequence"/>
</dbReference>
<dbReference type="RefSeq" id="WP_146618879.1">
    <property type="nucleotide sequence ID" value="NZ_NPEU01000379.1"/>
</dbReference>
<dbReference type="PANTHER" id="PTHR11601:SF34">
    <property type="entry name" value="CYSTEINE DESULFURASE"/>
    <property type="match status" value="1"/>
</dbReference>
<dbReference type="InterPro" id="IPR015421">
    <property type="entry name" value="PyrdxlP-dep_Trfase_major"/>
</dbReference>
<evidence type="ECO:0000313" key="6">
    <source>
        <dbReference type="EMBL" id="RAI33146.1"/>
    </source>
</evidence>
<protein>
    <submittedName>
        <fullName evidence="6">Cysteine desulfurase</fullName>
    </submittedName>
</protein>
<comment type="cofactor">
    <cofactor evidence="1">
        <name>pyridoxal 5'-phosphate</name>
        <dbReference type="ChEBI" id="CHEBI:597326"/>
    </cofactor>
</comment>
<comment type="catalytic activity">
    <reaction evidence="4">
        <text>(sulfur carrier)-H + L-cysteine = (sulfur carrier)-SH + L-alanine</text>
        <dbReference type="Rhea" id="RHEA:43892"/>
        <dbReference type="Rhea" id="RHEA-COMP:14737"/>
        <dbReference type="Rhea" id="RHEA-COMP:14739"/>
        <dbReference type="ChEBI" id="CHEBI:29917"/>
        <dbReference type="ChEBI" id="CHEBI:35235"/>
        <dbReference type="ChEBI" id="CHEBI:57972"/>
        <dbReference type="ChEBI" id="CHEBI:64428"/>
        <dbReference type="EC" id="2.8.1.7"/>
    </reaction>
</comment>
<keyword evidence="3" id="KW-0663">Pyridoxal phosphate</keyword>
<dbReference type="InterPro" id="IPR015424">
    <property type="entry name" value="PyrdxlP-dep_Trfase"/>
</dbReference>
<feature type="domain" description="Aminotransferase class V" evidence="5">
    <location>
        <begin position="6"/>
        <end position="235"/>
    </location>
</feature>
<dbReference type="InterPro" id="IPR000192">
    <property type="entry name" value="Aminotrans_V_dom"/>
</dbReference>
<organism evidence="6 7">
    <name type="scientific">Rhodoplanes elegans</name>
    <dbReference type="NCBI Taxonomy" id="29408"/>
    <lineage>
        <taxon>Bacteria</taxon>
        <taxon>Pseudomonadati</taxon>
        <taxon>Pseudomonadota</taxon>
        <taxon>Alphaproteobacteria</taxon>
        <taxon>Hyphomicrobiales</taxon>
        <taxon>Nitrobacteraceae</taxon>
        <taxon>Rhodoplanes</taxon>
    </lineage>
</organism>
<dbReference type="EMBL" id="NPEU01000379">
    <property type="protein sequence ID" value="RAI33146.1"/>
    <property type="molecule type" value="Genomic_DNA"/>
</dbReference>
<reference evidence="6 7" key="1">
    <citation type="submission" date="2017-07" db="EMBL/GenBank/DDBJ databases">
        <title>Draft Genome Sequences of Select Purple Nonsulfur Bacteria.</title>
        <authorList>
            <person name="Lasarre B."/>
            <person name="Mckinlay J.B."/>
        </authorList>
    </citation>
    <scope>NUCLEOTIDE SEQUENCE [LARGE SCALE GENOMIC DNA]</scope>
    <source>
        <strain evidence="6 7">DSM 11907</strain>
    </source>
</reference>
<evidence type="ECO:0000313" key="7">
    <source>
        <dbReference type="Proteomes" id="UP000248863"/>
    </source>
</evidence>
<evidence type="ECO:0000259" key="5">
    <source>
        <dbReference type="Pfam" id="PF00266"/>
    </source>
</evidence>
<dbReference type="SUPFAM" id="SSF53383">
    <property type="entry name" value="PLP-dependent transferases"/>
    <property type="match status" value="1"/>
</dbReference>
<feature type="non-terminal residue" evidence="6">
    <location>
        <position position="242"/>
    </location>
</feature>
<evidence type="ECO:0000256" key="2">
    <source>
        <dbReference type="ARBA" id="ARBA00006490"/>
    </source>
</evidence>